<dbReference type="PROSITE" id="PS50829">
    <property type="entry name" value="GYF"/>
    <property type="match status" value="1"/>
</dbReference>
<dbReference type="PANTHER" id="PTHR14445">
    <property type="entry name" value="GRB10 INTERACTING GYF PROTEIN"/>
    <property type="match status" value="1"/>
</dbReference>
<feature type="compositionally biased region" description="Polar residues" evidence="2">
    <location>
        <begin position="322"/>
        <end position="334"/>
    </location>
</feature>
<dbReference type="InterPro" id="IPR003169">
    <property type="entry name" value="GYF"/>
</dbReference>
<evidence type="ECO:0000256" key="1">
    <source>
        <dbReference type="SAM" id="Coils"/>
    </source>
</evidence>
<feature type="region of interest" description="Disordered" evidence="2">
    <location>
        <begin position="892"/>
        <end position="949"/>
    </location>
</feature>
<reference evidence="4 5" key="1">
    <citation type="submission" date="2019-07" db="EMBL/GenBank/DDBJ databases">
        <title>Annotation for the trematode Paragonimus westermani.</title>
        <authorList>
            <person name="Choi Y.-J."/>
        </authorList>
    </citation>
    <scope>NUCLEOTIDE SEQUENCE [LARGE SCALE GENOMIC DNA]</scope>
    <source>
        <strain evidence="4">180907_Pwestermani</strain>
    </source>
</reference>
<gene>
    <name evidence="4" type="ORF">P879_00480</name>
</gene>
<feature type="compositionally biased region" description="Polar residues" evidence="2">
    <location>
        <begin position="585"/>
        <end position="601"/>
    </location>
</feature>
<dbReference type="PANTHER" id="PTHR14445:SF36">
    <property type="entry name" value="FI03272P-RELATED"/>
    <property type="match status" value="1"/>
</dbReference>
<sequence>MGESLKGSGQRLRYSREEVISCKDAASLINFHMTPIVVKAPRSGRKKSQSNETEVNKLSGGSREDLVADDAERTAQWHRAVRQQWLPGNSSSHLRQRYPSGPHGDVSQVVSHTPLRPLPADTRRGGHGNWSKGCAGWRQRSYSGSENSGLSQSTHTSYRGRGTGNNAHSTVENDEHVFHGRGRGRPGGRYVFQLRGPSVREQHAGQGALRLNNFVSTLNRSVDTEEFWQDEDWNSMNLEHESHSPHNSTSREMTDVTRPFVDLSTSTTLTATTTATLKPHSLLVIPDSAMNDTEKLAKASELHTHSSSRSLDPPPGFDLPPQLSTNNTSPQNRSADLPDTAGRMSTVLSIDTAASHWYYIDSVGQTQGPFTNQQMAAWLAGGYLPLSIEIRRDCDECFLTLIDHMNLAGRLPFWDGYVQQPITQSNLSSLGATLGKPISNPRWLSNIPPPTSAPVSPFPQTTPFPLLIGNAHHPPSTNTVANSAAAAAATAVLIATAATLASQQQAQYGVPDRSQAPSTQAEFSLGNSSSLPSTSLVGGDHIMRLYTEAQALAAHVAKVEAERQELVDRLAAINSSAAKLLLPSPTANPTVVSSAPEQSAPLSKDPLSLQQYVEVTETKEAKSPYVCRETVSVVEPPECSCGLETNTQTSLNVCNKFVTDDDPLLVEHENKREQTISAVVSVPTEADKPELASDARENGRSSLEASVADVTSKKGKKKNKKTKKSKLTPEQERQLAWEAEFERRKAVARERTLAQEAEARRLAEEEAAAIAEEQSALAKEQARLLNEQRKRELARAKADQQLGKLQLPSSARWAVSAGVSSTDSPSGGPTSLAVIQAAQAQEEAERKQREAFSAEQAMALATAELATNTQRTPQAWASMVNTTSAAVAIQKQQPTAVKTSKTPRPKVDPPIVKASVQPESSKASNSGTKSTPTTKKVNAGPSSTTNTVHTTSIWNLPLNDKPEPAVYDNKSSKKNKKNVKLNREAASFAAKEQLAHWCESQLSSMPLSGVDLPTLVDLLCELEAAEQVVEFIESSLGRSKRTSKFSKAFLEKRACILNAVL</sequence>
<feature type="compositionally biased region" description="Polar residues" evidence="2">
    <location>
        <begin position="140"/>
        <end position="157"/>
    </location>
</feature>
<evidence type="ECO:0000313" key="4">
    <source>
        <dbReference type="EMBL" id="KAF8569898.1"/>
    </source>
</evidence>
<comment type="caution">
    <text evidence="4">The sequence shown here is derived from an EMBL/GenBank/DDBJ whole genome shotgun (WGS) entry which is preliminary data.</text>
</comment>
<feature type="compositionally biased region" description="Basic and acidic residues" evidence="2">
    <location>
        <begin position="685"/>
        <end position="699"/>
    </location>
</feature>
<dbReference type="Gene3D" id="3.30.1490.40">
    <property type="match status" value="1"/>
</dbReference>
<dbReference type="OrthoDB" id="48509at2759"/>
<dbReference type="Pfam" id="PF02213">
    <property type="entry name" value="GYF"/>
    <property type="match status" value="1"/>
</dbReference>
<organism evidence="4 5">
    <name type="scientific">Paragonimus westermani</name>
    <dbReference type="NCBI Taxonomy" id="34504"/>
    <lineage>
        <taxon>Eukaryota</taxon>
        <taxon>Metazoa</taxon>
        <taxon>Spiralia</taxon>
        <taxon>Lophotrochozoa</taxon>
        <taxon>Platyhelminthes</taxon>
        <taxon>Trematoda</taxon>
        <taxon>Digenea</taxon>
        <taxon>Plagiorchiida</taxon>
        <taxon>Troglotremata</taxon>
        <taxon>Troglotrematidae</taxon>
        <taxon>Paragonimus</taxon>
    </lineage>
</organism>
<feature type="compositionally biased region" description="Polar residues" evidence="2">
    <location>
        <begin position="892"/>
        <end position="902"/>
    </location>
</feature>
<evidence type="ECO:0000313" key="5">
    <source>
        <dbReference type="Proteomes" id="UP000699462"/>
    </source>
</evidence>
<dbReference type="EMBL" id="JTDF01001519">
    <property type="protein sequence ID" value="KAF8569898.1"/>
    <property type="molecule type" value="Genomic_DNA"/>
</dbReference>
<feature type="region of interest" description="Disordered" evidence="2">
    <location>
        <begin position="81"/>
        <end position="184"/>
    </location>
</feature>
<feature type="region of interest" description="Disordered" evidence="2">
    <location>
        <begin position="40"/>
        <end position="66"/>
    </location>
</feature>
<proteinExistence type="predicted"/>
<feature type="region of interest" description="Disordered" evidence="2">
    <location>
        <begin position="298"/>
        <end position="340"/>
    </location>
</feature>
<dbReference type="InterPro" id="IPR051640">
    <property type="entry name" value="GRB10-interact_GYF"/>
</dbReference>
<dbReference type="GO" id="GO:0005829">
    <property type="term" value="C:cytosol"/>
    <property type="evidence" value="ECO:0007669"/>
    <property type="project" value="TreeGrafter"/>
</dbReference>
<feature type="domain" description="GYF" evidence="3">
    <location>
        <begin position="354"/>
        <end position="402"/>
    </location>
</feature>
<dbReference type="Proteomes" id="UP000699462">
    <property type="component" value="Unassembled WGS sequence"/>
</dbReference>
<feature type="region of interest" description="Disordered" evidence="2">
    <location>
        <begin position="509"/>
        <end position="531"/>
    </location>
</feature>
<dbReference type="SUPFAM" id="SSF55277">
    <property type="entry name" value="GYF domain"/>
    <property type="match status" value="1"/>
</dbReference>
<feature type="coiled-coil region" evidence="1">
    <location>
        <begin position="549"/>
        <end position="576"/>
    </location>
</feature>
<dbReference type="SMART" id="SM00444">
    <property type="entry name" value="GYF"/>
    <property type="match status" value="1"/>
</dbReference>
<feature type="region of interest" description="Disordered" evidence="2">
    <location>
        <begin position="685"/>
        <end position="731"/>
    </location>
</feature>
<accession>A0A8T0DS46</accession>
<keyword evidence="1" id="KW-0175">Coiled coil</keyword>
<evidence type="ECO:0000259" key="3">
    <source>
        <dbReference type="PROSITE" id="PS50829"/>
    </source>
</evidence>
<name>A0A8T0DS46_9TREM</name>
<evidence type="ECO:0000256" key="2">
    <source>
        <dbReference type="SAM" id="MobiDB-lite"/>
    </source>
</evidence>
<protein>
    <recommendedName>
        <fullName evidence="3">GYF domain-containing protein</fullName>
    </recommendedName>
</protein>
<dbReference type="AlphaFoldDB" id="A0A8T0DS46"/>
<keyword evidence="5" id="KW-1185">Reference proteome</keyword>
<feature type="coiled-coil region" evidence="1">
    <location>
        <begin position="753"/>
        <end position="799"/>
    </location>
</feature>
<feature type="region of interest" description="Disordered" evidence="2">
    <location>
        <begin position="584"/>
        <end position="604"/>
    </location>
</feature>
<feature type="compositionally biased region" description="Basic residues" evidence="2">
    <location>
        <begin position="713"/>
        <end position="726"/>
    </location>
</feature>
<feature type="compositionally biased region" description="Polar residues" evidence="2">
    <location>
        <begin position="917"/>
        <end position="949"/>
    </location>
</feature>
<dbReference type="InterPro" id="IPR035445">
    <property type="entry name" value="GYF-like_dom_sf"/>
</dbReference>